<dbReference type="CDD" id="cd00321">
    <property type="entry name" value="SO_family_Moco"/>
    <property type="match status" value="1"/>
</dbReference>
<comment type="caution">
    <text evidence="2">The sequence shown here is derived from an EMBL/GenBank/DDBJ whole genome shotgun (WGS) entry which is preliminary data.</text>
</comment>
<dbReference type="GO" id="GO:0008482">
    <property type="term" value="F:sulfite oxidase activity"/>
    <property type="evidence" value="ECO:0007669"/>
    <property type="project" value="TreeGrafter"/>
</dbReference>
<dbReference type="Proteomes" id="UP000192343">
    <property type="component" value="Unassembled WGS sequence"/>
</dbReference>
<dbReference type="InterPro" id="IPR036374">
    <property type="entry name" value="OxRdtase_Mopterin-bd_sf"/>
</dbReference>
<dbReference type="Gene3D" id="3.90.420.10">
    <property type="entry name" value="Oxidoreductase, molybdopterin-binding domain"/>
    <property type="match status" value="1"/>
</dbReference>
<proteinExistence type="predicted"/>
<dbReference type="GO" id="GO:0006790">
    <property type="term" value="P:sulfur compound metabolic process"/>
    <property type="evidence" value="ECO:0007669"/>
    <property type="project" value="TreeGrafter"/>
</dbReference>
<keyword evidence="3" id="KW-1185">Reference proteome</keyword>
<dbReference type="GO" id="GO:0043546">
    <property type="term" value="F:molybdopterin cofactor binding"/>
    <property type="evidence" value="ECO:0007669"/>
    <property type="project" value="TreeGrafter"/>
</dbReference>
<dbReference type="GO" id="GO:0020037">
    <property type="term" value="F:heme binding"/>
    <property type="evidence" value="ECO:0007669"/>
    <property type="project" value="TreeGrafter"/>
</dbReference>
<dbReference type="EMBL" id="MWQY01000016">
    <property type="protein sequence ID" value="ORC34062.1"/>
    <property type="molecule type" value="Genomic_DNA"/>
</dbReference>
<organism evidence="2 3">
    <name type="scientific">Marispirochaeta aestuarii</name>
    <dbReference type="NCBI Taxonomy" id="1963862"/>
    <lineage>
        <taxon>Bacteria</taxon>
        <taxon>Pseudomonadati</taxon>
        <taxon>Spirochaetota</taxon>
        <taxon>Spirochaetia</taxon>
        <taxon>Spirochaetales</taxon>
        <taxon>Spirochaetaceae</taxon>
        <taxon>Marispirochaeta</taxon>
    </lineage>
</organism>
<dbReference type="AlphaFoldDB" id="A0A1Y1RVK7"/>
<dbReference type="PANTHER" id="PTHR19372">
    <property type="entry name" value="SULFITE REDUCTASE"/>
    <property type="match status" value="1"/>
</dbReference>
<reference evidence="2 3" key="1">
    <citation type="submission" date="2017-03" db="EMBL/GenBank/DDBJ databases">
        <title>Draft Genome sequence of Marispirochaeta sp. strain JC444.</title>
        <authorList>
            <person name="Shivani Y."/>
            <person name="Subhash Y."/>
            <person name="Sasikala C."/>
            <person name="Ramana C."/>
        </authorList>
    </citation>
    <scope>NUCLEOTIDE SEQUENCE [LARGE SCALE GENOMIC DNA]</scope>
    <source>
        <strain evidence="2 3">JC444</strain>
    </source>
</reference>
<dbReference type="Pfam" id="PF00174">
    <property type="entry name" value="Oxidored_molyb"/>
    <property type="match status" value="1"/>
</dbReference>
<evidence type="ECO:0000313" key="3">
    <source>
        <dbReference type="Proteomes" id="UP000192343"/>
    </source>
</evidence>
<dbReference type="RefSeq" id="WP_083051837.1">
    <property type="nucleotide sequence ID" value="NZ_MWQY01000016.1"/>
</dbReference>
<protein>
    <recommendedName>
        <fullName evidence="1">Oxidoreductase molybdopterin-binding domain-containing protein</fullName>
    </recommendedName>
</protein>
<sequence>MKRFISSLFILISMIFMLFSGGQTESLPSDAESSASVWVEEEVLNPEDLEFGDLFMGLHYTAKPIDLDEETYRLTVTGKVDKPLSLSLAEVKALATVDIRVRLVCPGYFTDEGVWSGVLVRTLLKEAGIRDDAKTVIFAVPDESYRTRFPVERATADDFLVAWAFEGETLHRVHGFPLRLVAGDTEGSNWVKWLQIIRVE</sequence>
<dbReference type="PANTHER" id="PTHR19372:SF7">
    <property type="entry name" value="SULFITE OXIDASE, MITOCHONDRIAL"/>
    <property type="match status" value="1"/>
</dbReference>
<name>A0A1Y1RVK7_9SPIO</name>
<accession>A0A1Y1RVK7</accession>
<dbReference type="SUPFAM" id="SSF56524">
    <property type="entry name" value="Oxidoreductase molybdopterin-binding domain"/>
    <property type="match status" value="1"/>
</dbReference>
<dbReference type="OrthoDB" id="9778777at2"/>
<evidence type="ECO:0000259" key="1">
    <source>
        <dbReference type="Pfam" id="PF00174"/>
    </source>
</evidence>
<feature type="domain" description="Oxidoreductase molybdopterin-binding" evidence="1">
    <location>
        <begin position="64"/>
        <end position="199"/>
    </location>
</feature>
<dbReference type="STRING" id="1963862.B4O97_14350"/>
<gene>
    <name evidence="2" type="ORF">B4O97_14350</name>
</gene>
<dbReference type="InterPro" id="IPR000572">
    <property type="entry name" value="OxRdtase_Mopterin-bd_dom"/>
</dbReference>
<evidence type="ECO:0000313" key="2">
    <source>
        <dbReference type="EMBL" id="ORC34062.1"/>
    </source>
</evidence>